<dbReference type="GeneID" id="5845567"/>
<protein>
    <submittedName>
        <fullName evidence="1">Uncharacterized protein</fullName>
    </submittedName>
</protein>
<proteinExistence type="predicted"/>
<evidence type="ECO:0000313" key="2">
    <source>
        <dbReference type="Proteomes" id="UP000203890"/>
    </source>
</evidence>
<dbReference type="Proteomes" id="UP000203890">
    <property type="component" value="Segment"/>
</dbReference>
<evidence type="ECO:0000313" key="1">
    <source>
        <dbReference type="EMBL" id="ABY27918.1"/>
    </source>
</evidence>
<gene>
    <name evidence="1" type="ORF">OtV5_122c</name>
</gene>
<dbReference type="OrthoDB" id="11439at10239"/>
<dbReference type="EMBL" id="EU304328">
    <property type="protein sequence ID" value="ABY27918.1"/>
    <property type="molecule type" value="Genomic_DNA"/>
</dbReference>
<name>A9YW35_9PHYC</name>
<accession>A9YW35</accession>
<dbReference type="RefSeq" id="YP_001648214.1">
    <property type="nucleotide sequence ID" value="NC_010191.2"/>
</dbReference>
<dbReference type="KEGG" id="vg:5845567"/>
<reference evidence="1 2" key="1">
    <citation type="journal article" date="2008" name="PLoS ONE">
        <title>Life-cycle and genome of OtV5, a large DNA virus of the pelagic marine unicellular green alga Ostreococcus tauri.</title>
        <authorList>
            <person name="Derelle E."/>
            <person name="Ferraz C."/>
            <person name="Escande M.L."/>
            <person name="Eychenie S."/>
            <person name="Cooke R."/>
            <person name="Piganeau G."/>
            <person name="Desdevises Y."/>
            <person name="Bellec L."/>
            <person name="Moreau H."/>
            <person name="Grimsley N."/>
        </authorList>
    </citation>
    <scope>NUCLEOTIDE SEQUENCE [LARGE SCALE GENOMIC DNA]</scope>
    <source>
        <strain evidence="1 2">OtV5</strain>
    </source>
</reference>
<organism evidence="1 2">
    <name type="scientific">Ostreococcus tauri virus OtV5</name>
    <dbReference type="NCBI Taxonomy" id="1785753"/>
    <lineage>
        <taxon>Viruses</taxon>
        <taxon>Varidnaviria</taxon>
        <taxon>Bamfordvirae</taxon>
        <taxon>Nucleocytoviricota</taxon>
        <taxon>Megaviricetes</taxon>
        <taxon>Algavirales</taxon>
        <taxon>Phycodnaviridae</taxon>
        <taxon>Prasinovirus</taxon>
        <taxon>Prasinovirus ostreotauri</taxon>
    </lineage>
</organism>
<keyword evidence="2" id="KW-1185">Reference proteome</keyword>
<sequence length="140" mass="17040">MVWSQYVYEANANTDVLPSDEEEYDEDVHLSIEDWQIKYSDELWELWRIVEQLIHDAFLERELMTDCTFSDFAEFCSTEHTDDCDFVWIPYESNLSYIWRHIQDFLEDTGLYNEFMPGATYDHWVRFAYQHTKQNNVCVY</sequence>